<dbReference type="PROSITE" id="PS00065">
    <property type="entry name" value="D_2_HYDROXYACID_DH_1"/>
    <property type="match status" value="1"/>
</dbReference>
<dbReference type="Gene3D" id="3.30.360.10">
    <property type="entry name" value="Dihydrodipicolinate Reductase, domain 2"/>
    <property type="match status" value="1"/>
</dbReference>
<dbReference type="GO" id="GO:0047061">
    <property type="term" value="F:glucose-fructose oxidoreductase activity"/>
    <property type="evidence" value="ECO:0007669"/>
    <property type="project" value="UniProtKB-EC"/>
</dbReference>
<dbReference type="PANTHER" id="PTHR43249">
    <property type="entry name" value="UDP-N-ACETYL-2-AMINO-2-DEOXY-D-GLUCURONATE OXIDASE"/>
    <property type="match status" value="1"/>
</dbReference>
<accession>A0A7M4DFK2</accession>
<dbReference type="Gene3D" id="3.40.50.720">
    <property type="entry name" value="NAD(P)-binding Rossmann-like Domain"/>
    <property type="match status" value="1"/>
</dbReference>
<dbReference type="Pfam" id="PF01408">
    <property type="entry name" value="GFO_IDH_MocA"/>
    <property type="match status" value="1"/>
</dbReference>
<evidence type="ECO:0000313" key="4">
    <source>
        <dbReference type="EMBL" id="VZO35695.1"/>
    </source>
</evidence>
<feature type="domain" description="GFO/IDH/MocA-like oxidoreductase" evidence="3">
    <location>
        <begin position="142"/>
        <end position="264"/>
    </location>
</feature>
<feature type="domain" description="Gfo/Idh/MocA-like oxidoreductase N-terminal" evidence="2">
    <location>
        <begin position="19"/>
        <end position="131"/>
    </location>
</feature>
<sequence length="353" mass="36510">MAGHSHVLEGIQVSSPELGIGIIGLGAIGVTHARALRALPGVNLVAFSGGSPGLAAESGWPGAVRLDPDAVIVHPEVAAVAVCAPTEWHAPLAIAAAEAGRHVLVEKPMATSVADAERLAVLQAERGVVIAMVAQRRFEAEFAYVKTLLDGGHLGRMRLATTHVHWHRDDDYYAAAGWRSSMAAGGGSLMNQGVHNVDLLRWLCGPVADVTAQYGTLGHEMDAEDTTVATLRFTSGALGMISTSTATPPGSPATLTLHTSLGVVELGQGEVIRWDLPGVPPPPADDTVISGASDPAAIGIAGHVAMWREVLEAIAGGRRSAADATDAAGTVRLLCGIYEAARTGRQVRLEDLS</sequence>
<dbReference type="InterPro" id="IPR055170">
    <property type="entry name" value="GFO_IDH_MocA-like_dom"/>
</dbReference>
<comment type="caution">
    <text evidence="4">The sequence shown here is derived from an EMBL/GenBank/DDBJ whole genome shotgun (WGS) entry which is preliminary data.</text>
</comment>
<dbReference type="InterPro" id="IPR052515">
    <property type="entry name" value="Gfo/Idh/MocA_Oxidoreductase"/>
</dbReference>
<gene>
    <name evidence="4" type="primary">gfo_2</name>
    <name evidence="4" type="ORF">HALOF300_00893</name>
</gene>
<proteinExistence type="predicted"/>
<dbReference type="GO" id="GO:0000166">
    <property type="term" value="F:nucleotide binding"/>
    <property type="evidence" value="ECO:0007669"/>
    <property type="project" value="InterPro"/>
</dbReference>
<dbReference type="InterPro" id="IPR000683">
    <property type="entry name" value="Gfo/Idh/MocA-like_OxRdtase_N"/>
</dbReference>
<dbReference type="PANTHER" id="PTHR43249:SF1">
    <property type="entry name" value="D-GLUCOSIDE 3-DEHYDROGENASE"/>
    <property type="match status" value="1"/>
</dbReference>
<evidence type="ECO:0000256" key="1">
    <source>
        <dbReference type="ARBA" id="ARBA00023027"/>
    </source>
</evidence>
<dbReference type="Proteomes" id="UP000419743">
    <property type="component" value="Unassembled WGS sequence"/>
</dbReference>
<dbReference type="Pfam" id="PF22725">
    <property type="entry name" value="GFO_IDH_MocA_C3"/>
    <property type="match status" value="1"/>
</dbReference>
<keyword evidence="4" id="KW-0560">Oxidoreductase</keyword>
<dbReference type="SUPFAM" id="SSF51735">
    <property type="entry name" value="NAD(P)-binding Rossmann-fold domains"/>
    <property type="match status" value="1"/>
</dbReference>
<evidence type="ECO:0000259" key="3">
    <source>
        <dbReference type="Pfam" id="PF22725"/>
    </source>
</evidence>
<keyword evidence="1" id="KW-0520">NAD</keyword>
<name>A0A7M4DFK2_9MICO</name>
<dbReference type="SUPFAM" id="SSF55347">
    <property type="entry name" value="Glyceraldehyde-3-phosphate dehydrogenase-like, C-terminal domain"/>
    <property type="match status" value="1"/>
</dbReference>
<dbReference type="InterPro" id="IPR029752">
    <property type="entry name" value="D-isomer_DH_CS1"/>
</dbReference>
<organism evidence="4 5">
    <name type="scientific">Occultella aeris</name>
    <dbReference type="NCBI Taxonomy" id="2761496"/>
    <lineage>
        <taxon>Bacteria</taxon>
        <taxon>Bacillati</taxon>
        <taxon>Actinomycetota</taxon>
        <taxon>Actinomycetes</taxon>
        <taxon>Micrococcales</taxon>
        <taxon>Ruaniaceae</taxon>
        <taxon>Occultella</taxon>
    </lineage>
</organism>
<protein>
    <submittedName>
        <fullName evidence="4">Glucose--fructose oxidoreductase</fullName>
        <ecNumber evidence="4">1.1.99.28</ecNumber>
    </submittedName>
</protein>
<evidence type="ECO:0000313" key="5">
    <source>
        <dbReference type="Proteomes" id="UP000419743"/>
    </source>
</evidence>
<reference evidence="4 5" key="1">
    <citation type="submission" date="2019-11" db="EMBL/GenBank/DDBJ databases">
        <authorList>
            <person name="Criscuolo A."/>
        </authorList>
    </citation>
    <scope>NUCLEOTIDE SEQUENCE [LARGE SCALE GENOMIC DNA]</scope>
    <source>
        <strain evidence="4">CIP111667</strain>
    </source>
</reference>
<keyword evidence="5" id="KW-1185">Reference proteome</keyword>
<dbReference type="EC" id="1.1.99.28" evidence="4"/>
<dbReference type="InterPro" id="IPR036291">
    <property type="entry name" value="NAD(P)-bd_dom_sf"/>
</dbReference>
<dbReference type="AlphaFoldDB" id="A0A7M4DFK2"/>
<evidence type="ECO:0000259" key="2">
    <source>
        <dbReference type="Pfam" id="PF01408"/>
    </source>
</evidence>
<dbReference type="EMBL" id="CACRYJ010000014">
    <property type="protein sequence ID" value="VZO35695.1"/>
    <property type="molecule type" value="Genomic_DNA"/>
</dbReference>